<dbReference type="WBParaSite" id="Pan_g12534.t1">
    <property type="protein sequence ID" value="Pan_g12534.t1"/>
    <property type="gene ID" value="Pan_g12534"/>
</dbReference>
<reference evidence="3" key="2">
    <citation type="submission" date="2020-10" db="UniProtKB">
        <authorList>
            <consortium name="WormBaseParasite"/>
        </authorList>
    </citation>
    <scope>IDENTIFICATION</scope>
</reference>
<organism evidence="2 3">
    <name type="scientific">Panagrellus redivivus</name>
    <name type="common">Microworm</name>
    <dbReference type="NCBI Taxonomy" id="6233"/>
    <lineage>
        <taxon>Eukaryota</taxon>
        <taxon>Metazoa</taxon>
        <taxon>Ecdysozoa</taxon>
        <taxon>Nematoda</taxon>
        <taxon>Chromadorea</taxon>
        <taxon>Rhabditida</taxon>
        <taxon>Tylenchina</taxon>
        <taxon>Panagrolaimomorpha</taxon>
        <taxon>Panagrolaimoidea</taxon>
        <taxon>Panagrolaimidae</taxon>
        <taxon>Panagrellus</taxon>
    </lineage>
</organism>
<feature type="chain" id="PRO_5028952127" evidence="1">
    <location>
        <begin position="20"/>
        <end position="80"/>
    </location>
</feature>
<reference evidence="2" key="1">
    <citation type="journal article" date="2013" name="Genetics">
        <title>The draft genome and transcriptome of Panagrellus redivivus are shaped by the harsh demands of a free-living lifestyle.</title>
        <authorList>
            <person name="Srinivasan J."/>
            <person name="Dillman A.R."/>
            <person name="Macchietto M.G."/>
            <person name="Heikkinen L."/>
            <person name="Lakso M."/>
            <person name="Fracchia K.M."/>
            <person name="Antoshechkin I."/>
            <person name="Mortazavi A."/>
            <person name="Wong G."/>
            <person name="Sternberg P.W."/>
        </authorList>
    </citation>
    <scope>NUCLEOTIDE SEQUENCE [LARGE SCALE GENOMIC DNA]</scope>
    <source>
        <strain evidence="2">MT8872</strain>
    </source>
</reference>
<keyword evidence="1" id="KW-0732">Signal</keyword>
<protein>
    <submittedName>
        <fullName evidence="3">Secreted protein</fullName>
    </submittedName>
</protein>
<dbReference type="AlphaFoldDB" id="A0A7E4UT75"/>
<proteinExistence type="predicted"/>
<evidence type="ECO:0000256" key="1">
    <source>
        <dbReference type="SAM" id="SignalP"/>
    </source>
</evidence>
<dbReference type="Proteomes" id="UP000492821">
    <property type="component" value="Unassembled WGS sequence"/>
</dbReference>
<keyword evidence="2" id="KW-1185">Reference proteome</keyword>
<evidence type="ECO:0000313" key="3">
    <source>
        <dbReference type="WBParaSite" id="Pan_g12534.t1"/>
    </source>
</evidence>
<evidence type="ECO:0000313" key="2">
    <source>
        <dbReference type="Proteomes" id="UP000492821"/>
    </source>
</evidence>
<name>A0A7E4UT75_PANRE</name>
<feature type="signal peptide" evidence="1">
    <location>
        <begin position="1"/>
        <end position="19"/>
    </location>
</feature>
<sequence>MKLFFVVFNLLVLMAPVFGAFRSSNKAFTFAHSLPDVTVPRVLPAKSRSWIIGRSPVRFVGPSQRTNFLGLRWINEKDLE</sequence>
<accession>A0A7E4UT75</accession>